<dbReference type="AlphaFoldDB" id="A0A9N9KHX9"/>
<evidence type="ECO:0000313" key="2">
    <source>
        <dbReference type="EMBL" id="CAG8827496.1"/>
    </source>
</evidence>
<dbReference type="OrthoDB" id="2474826at2759"/>
<evidence type="ECO:0000256" key="1">
    <source>
        <dbReference type="SAM" id="MobiDB-lite"/>
    </source>
</evidence>
<dbReference type="EMBL" id="CAJVPY010069779">
    <property type="protein sequence ID" value="CAG8827496.1"/>
    <property type="molecule type" value="Genomic_DNA"/>
</dbReference>
<gene>
    <name evidence="2" type="ORF">DERYTH_LOCUS28312</name>
</gene>
<accession>A0A9N9KHX9</accession>
<proteinExistence type="predicted"/>
<name>A0A9N9KHX9_9GLOM</name>
<sequence>NEIQDRDPEASPGPATQAYKEVKYAPENHFRSIYEIENRIIEKEPLSKAIEFLERRPDPNR</sequence>
<organism evidence="2 3">
    <name type="scientific">Dentiscutata erythropus</name>
    <dbReference type="NCBI Taxonomy" id="1348616"/>
    <lineage>
        <taxon>Eukaryota</taxon>
        <taxon>Fungi</taxon>
        <taxon>Fungi incertae sedis</taxon>
        <taxon>Mucoromycota</taxon>
        <taxon>Glomeromycotina</taxon>
        <taxon>Glomeromycetes</taxon>
        <taxon>Diversisporales</taxon>
        <taxon>Gigasporaceae</taxon>
        <taxon>Dentiscutata</taxon>
    </lineage>
</organism>
<dbReference type="Proteomes" id="UP000789405">
    <property type="component" value="Unassembled WGS sequence"/>
</dbReference>
<reference evidence="2" key="1">
    <citation type="submission" date="2021-06" db="EMBL/GenBank/DDBJ databases">
        <authorList>
            <person name="Kallberg Y."/>
            <person name="Tangrot J."/>
            <person name="Rosling A."/>
        </authorList>
    </citation>
    <scope>NUCLEOTIDE SEQUENCE</scope>
    <source>
        <strain evidence="2">MA453B</strain>
    </source>
</reference>
<evidence type="ECO:0000313" key="3">
    <source>
        <dbReference type="Proteomes" id="UP000789405"/>
    </source>
</evidence>
<keyword evidence="3" id="KW-1185">Reference proteome</keyword>
<feature type="non-terminal residue" evidence="2">
    <location>
        <position position="1"/>
    </location>
</feature>
<comment type="caution">
    <text evidence="2">The sequence shown here is derived from an EMBL/GenBank/DDBJ whole genome shotgun (WGS) entry which is preliminary data.</text>
</comment>
<feature type="region of interest" description="Disordered" evidence="1">
    <location>
        <begin position="1"/>
        <end position="23"/>
    </location>
</feature>
<feature type="non-terminal residue" evidence="2">
    <location>
        <position position="61"/>
    </location>
</feature>
<protein>
    <submittedName>
        <fullName evidence="2">6414_t:CDS:1</fullName>
    </submittedName>
</protein>